<proteinExistence type="predicted"/>
<accession>A0A9R0DQD9</accession>
<dbReference type="RefSeq" id="XP_050551456.1">
    <property type="nucleotide sequence ID" value="XM_050695499.1"/>
</dbReference>
<dbReference type="PANTHER" id="PTHR46954:SF1">
    <property type="entry name" value="C2H2-TYPE DOMAIN-CONTAINING PROTEIN"/>
    <property type="match status" value="1"/>
</dbReference>
<dbReference type="RefSeq" id="XP_050562003.1">
    <property type="nucleotide sequence ID" value="XM_050706046.1"/>
</dbReference>
<dbReference type="Proteomes" id="UP000829999">
    <property type="component" value="Chromosome 8"/>
</dbReference>
<gene>
    <name evidence="3" type="primary">LOC126910955</name>
    <name evidence="4" type="synonym">LOC126911868</name>
    <name evidence="5" type="synonym">LOC126912695</name>
    <name evidence="6" type="synonym">LOC126913019</name>
</gene>
<evidence type="ECO:0000313" key="2">
    <source>
        <dbReference type="Proteomes" id="UP000829999"/>
    </source>
</evidence>
<evidence type="ECO:0000256" key="1">
    <source>
        <dbReference type="SAM" id="MobiDB-lite"/>
    </source>
</evidence>
<feature type="region of interest" description="Disordered" evidence="1">
    <location>
        <begin position="85"/>
        <end position="131"/>
    </location>
</feature>
<sequence>MSFQIDKSKLYQKLFESFKKSHTSTKVQNVQKLVNEVWRNYKLQAKSDKELDIIVSKRIEEELQAATKNKSNLLHFFSKATCKPAEKTQITQPASNIKKQEEDKIKTGNESQQQCEINKNTDKQRPKPSQEAMKNKIALLEKNLNALYSARDTMSIRAEVDKQIIKLREEIKTAKQSLNRKVQNAVAQKKHRDGMKRKLEDICHENPEMKKRLSLRDSVGRPNLESNQPLLLKTIADIALFGSAADDRRRTESIRSVKTLDELTQELRKMGFDISRSGTYLRLIPRKSNSAEGRRHVSTVPVKLIRAQTDHHKSHLDSKFAETSIHYLENIASILGPDQVFFISQDDKARVPIGVTAANKQAPLLMHMEYRIKLPDHDWVIAERHKLIPSVYAGIKITSNMLGQPQAVGYSGPTYIAIRSGKHSSSTANTHAQDFETLLELEEFRPLAKTDHGLVKPVVIMTVDGGPDENPRYQKVIGFAIQHFKRHDLDALFLATNAPGRSAYNRVERRMAPLSRELAGLILPHDHFGSHLDERGVTIDEHLERSNFEFAGKVLAEVWSSMEIDGYNVNAKYVGAGEQDLPDFPDIKWYSEHVRESQYLLQIVKCRNTECCRPRSGLFRLLDNRFLPPPVKVKQTVDDLVLDEGGQFLNLPVNLALRLSASLKDFLQMPYDYFCPTVQLRLSSRTCKTCGLYHASVKSLNRHIEKIHKKVNTHTDRKVRPVRVAARRANELMCIIQNLEHHDVEWLDENDVDIPKSDESEQTHNTEQQSKQSNVIENLESWIRVSWTEDC</sequence>
<dbReference type="OrthoDB" id="2433005at2759"/>
<protein>
    <submittedName>
        <fullName evidence="3">Uncharacterized protein LOC126910955</fullName>
    </submittedName>
    <submittedName>
        <fullName evidence="4">Uncharacterized protein LOC126911868</fullName>
    </submittedName>
    <submittedName>
        <fullName evidence="5">Uncharacterized protein LOC126912695</fullName>
    </submittedName>
    <submittedName>
        <fullName evidence="6">Uncharacterized protein LOC126913019</fullName>
    </submittedName>
</protein>
<feature type="compositionally biased region" description="Polar residues" evidence="1">
    <location>
        <begin position="108"/>
        <end position="118"/>
    </location>
</feature>
<organism evidence="2 3">
    <name type="scientific">Spodoptera frugiperda</name>
    <name type="common">Fall armyworm</name>
    <dbReference type="NCBI Taxonomy" id="7108"/>
    <lineage>
        <taxon>Eukaryota</taxon>
        <taxon>Metazoa</taxon>
        <taxon>Ecdysozoa</taxon>
        <taxon>Arthropoda</taxon>
        <taxon>Hexapoda</taxon>
        <taxon>Insecta</taxon>
        <taxon>Pterygota</taxon>
        <taxon>Neoptera</taxon>
        <taxon>Endopterygota</taxon>
        <taxon>Lepidoptera</taxon>
        <taxon>Glossata</taxon>
        <taxon>Ditrysia</taxon>
        <taxon>Noctuoidea</taxon>
        <taxon>Noctuidae</taxon>
        <taxon>Amphipyrinae</taxon>
        <taxon>Spodoptera</taxon>
    </lineage>
</organism>
<dbReference type="AlphaFoldDB" id="A0A9R0DQD9"/>
<feature type="compositionally biased region" description="Polar residues" evidence="1">
    <location>
        <begin position="88"/>
        <end position="97"/>
    </location>
</feature>
<feature type="compositionally biased region" description="Basic and acidic residues" evidence="1">
    <location>
        <begin position="98"/>
        <end position="107"/>
    </location>
</feature>
<dbReference type="Proteomes" id="UP000829999">
    <property type="component" value="Chromosome 28"/>
</dbReference>
<dbReference type="RefSeq" id="XP_050556883.1">
    <property type="nucleotide sequence ID" value="XM_050700926.1"/>
</dbReference>
<dbReference type="PANTHER" id="PTHR46954">
    <property type="entry name" value="C2H2-TYPE DOMAIN-CONTAINING PROTEIN"/>
    <property type="match status" value="1"/>
</dbReference>
<dbReference type="Proteomes" id="UP000829999">
    <property type="component" value="Chromosome 19"/>
</dbReference>
<dbReference type="RefSeq" id="XP_050563647.1">
    <property type="nucleotide sequence ID" value="XM_050707690.1"/>
</dbReference>
<evidence type="ECO:0000313" key="4">
    <source>
        <dbReference type="RefSeq" id="XP_050556883.1"/>
    </source>
</evidence>
<evidence type="ECO:0000313" key="5">
    <source>
        <dbReference type="RefSeq" id="XP_050562003.1"/>
    </source>
</evidence>
<name>A0A9R0DQD9_SPOFR</name>
<reference evidence="3 4" key="1">
    <citation type="submission" date="2025-04" db="UniProtKB">
        <authorList>
            <consortium name="RefSeq"/>
        </authorList>
    </citation>
    <scope>IDENTIFICATION</scope>
    <source>
        <tissue evidence="3 4">Whole larval tissue</tissue>
    </source>
</reference>
<evidence type="ECO:0000313" key="3">
    <source>
        <dbReference type="RefSeq" id="XP_050551456.1"/>
    </source>
</evidence>
<feature type="compositionally biased region" description="Basic and acidic residues" evidence="1">
    <location>
        <begin position="754"/>
        <end position="764"/>
    </location>
</feature>
<keyword evidence="2" id="KW-1185">Reference proteome</keyword>
<dbReference type="GeneID" id="126910955"/>
<feature type="region of interest" description="Disordered" evidence="1">
    <location>
        <begin position="754"/>
        <end position="773"/>
    </location>
</feature>
<evidence type="ECO:0000313" key="6">
    <source>
        <dbReference type="RefSeq" id="XP_050563647.1"/>
    </source>
</evidence>